<dbReference type="GO" id="GO:1990112">
    <property type="term" value="C:RQC complex"/>
    <property type="evidence" value="ECO:0007669"/>
    <property type="project" value="TreeGrafter"/>
</dbReference>
<dbReference type="Proteomes" id="UP000271889">
    <property type="component" value="Unassembled WGS sequence"/>
</dbReference>
<feature type="non-terminal residue" evidence="2">
    <location>
        <position position="1"/>
    </location>
</feature>
<dbReference type="OrthoDB" id="205993at2759"/>
<keyword evidence="3" id="KW-1185">Reference proteome</keyword>
<dbReference type="AlphaFoldDB" id="A0A3P6QEI7"/>
<dbReference type="InterPro" id="IPR006994">
    <property type="entry name" value="TCF25/Rqc1"/>
</dbReference>
<feature type="compositionally biased region" description="Polar residues" evidence="1">
    <location>
        <begin position="70"/>
        <end position="81"/>
    </location>
</feature>
<feature type="compositionally biased region" description="Low complexity" evidence="1">
    <location>
        <begin position="594"/>
        <end position="605"/>
    </location>
</feature>
<accession>A0A3P6QEI7</accession>
<feature type="compositionally biased region" description="Basic and acidic residues" evidence="1">
    <location>
        <begin position="1"/>
        <end position="10"/>
    </location>
</feature>
<feature type="compositionally biased region" description="Basic residues" evidence="1">
    <location>
        <begin position="42"/>
        <end position="54"/>
    </location>
</feature>
<dbReference type="PANTHER" id="PTHR22684">
    <property type="entry name" value="NULP1-RELATED"/>
    <property type="match status" value="1"/>
</dbReference>
<feature type="compositionally biased region" description="Polar residues" evidence="1">
    <location>
        <begin position="18"/>
        <end position="28"/>
    </location>
</feature>
<evidence type="ECO:0000256" key="1">
    <source>
        <dbReference type="SAM" id="MobiDB-lite"/>
    </source>
</evidence>
<feature type="compositionally biased region" description="Pro residues" evidence="1">
    <location>
        <begin position="606"/>
        <end position="616"/>
    </location>
</feature>
<dbReference type="Pfam" id="PF04910">
    <property type="entry name" value="Tcf25"/>
    <property type="match status" value="2"/>
</dbReference>
<name>A0A3P6QEI7_CYLGO</name>
<sequence>EDETAERSDGSDDEGHDNQSNPSQANQQKAKDSPASDVRSEKKTKKKKKKKRNKHDSEGLDDDQLLEQLASENQAAASSTVENDEPLGVEQVLKPDPRLYDAAAELKRAIGKAFKDSAPSVSSRSHRSFHGAGKIVKQKYGWPPVRNIGNVEGPCLRPLSDAFPSSGLSMEFDRTEGEIKWFKFVHNAHYEGLERLCWVSEDSFDHELIQEIIADNPYHLNSLLLLANVFRMQEDITASCDFIGELNSKSVPFVIIISEMFLPATLFPLEDFQLPRFSERGIFFCEQSMASTFQPSSFYHRIDYLDYENRAFYLLLHRHMLNCVHKRCFETALNFAKLILTMDPQRDPLAVLLLIDTIAIKAKQYKWLKDFYRCCKEWKNLDMLPNFCYSMALAQFLDSKTDEDFIVADEMLTHAICAFPGVISFLLDKMQVEADATVEMHRHMGTIGANKENDGLKLVFKMYVNEAAELWKAPETLSWLETVTRDCAQNKECQEEMDKWKEKRQRVFVGAPPNVRRLAVLLGLESSSSSVTDPVPPANGRARYTRQPVNVQRPDNFFSGFLHSILPDFDSEEHLLDVIQRMGNQLQRVVFPSAAPANNNNNNEQQPPPQDGQPQP</sequence>
<feature type="region of interest" description="Disordered" evidence="1">
    <location>
        <begin position="1"/>
        <end position="93"/>
    </location>
</feature>
<gene>
    <name evidence="2" type="ORF">CGOC_LOCUS270</name>
</gene>
<dbReference type="EMBL" id="UYRV01000356">
    <property type="protein sequence ID" value="VDK43987.1"/>
    <property type="molecule type" value="Genomic_DNA"/>
</dbReference>
<reference evidence="2 3" key="1">
    <citation type="submission" date="2018-11" db="EMBL/GenBank/DDBJ databases">
        <authorList>
            <consortium name="Pathogen Informatics"/>
        </authorList>
    </citation>
    <scope>NUCLEOTIDE SEQUENCE [LARGE SCALE GENOMIC DNA]</scope>
</reference>
<feature type="region of interest" description="Disordered" evidence="1">
    <location>
        <begin position="594"/>
        <end position="616"/>
    </location>
</feature>
<feature type="compositionally biased region" description="Basic and acidic residues" evidence="1">
    <location>
        <begin position="29"/>
        <end position="41"/>
    </location>
</feature>
<protein>
    <recommendedName>
        <fullName evidence="4">Transcription factor 25</fullName>
    </recommendedName>
</protein>
<organism evidence="2 3">
    <name type="scientific">Cylicostephanus goldi</name>
    <name type="common">Nematode worm</name>
    <dbReference type="NCBI Taxonomy" id="71465"/>
    <lineage>
        <taxon>Eukaryota</taxon>
        <taxon>Metazoa</taxon>
        <taxon>Ecdysozoa</taxon>
        <taxon>Nematoda</taxon>
        <taxon>Chromadorea</taxon>
        <taxon>Rhabditida</taxon>
        <taxon>Rhabditina</taxon>
        <taxon>Rhabditomorpha</taxon>
        <taxon>Strongyloidea</taxon>
        <taxon>Strongylidae</taxon>
        <taxon>Cylicostephanus</taxon>
    </lineage>
</organism>
<evidence type="ECO:0008006" key="4">
    <source>
        <dbReference type="Google" id="ProtNLM"/>
    </source>
</evidence>
<proteinExistence type="predicted"/>
<evidence type="ECO:0000313" key="2">
    <source>
        <dbReference type="EMBL" id="VDK43987.1"/>
    </source>
</evidence>
<evidence type="ECO:0000313" key="3">
    <source>
        <dbReference type="Proteomes" id="UP000271889"/>
    </source>
</evidence>
<dbReference type="PANTHER" id="PTHR22684:SF0">
    <property type="entry name" value="RIBOSOME QUALITY CONTROL COMPLEX SUBUNIT TCF25"/>
    <property type="match status" value="1"/>
</dbReference>